<feature type="compositionally biased region" description="Basic and acidic residues" evidence="2">
    <location>
        <begin position="124"/>
        <end position="133"/>
    </location>
</feature>
<comment type="caution">
    <text evidence="4">The sequence shown here is derived from an EMBL/GenBank/DDBJ whole genome shotgun (WGS) entry which is preliminary data.</text>
</comment>
<dbReference type="InterPro" id="IPR007060">
    <property type="entry name" value="FtsL/DivIC"/>
</dbReference>
<keyword evidence="3" id="KW-0472">Membrane</keyword>
<dbReference type="GO" id="GO:0051301">
    <property type="term" value="P:cell division"/>
    <property type="evidence" value="ECO:0007669"/>
    <property type="project" value="UniProtKB-KW"/>
</dbReference>
<feature type="transmembrane region" description="Helical" evidence="3">
    <location>
        <begin position="20"/>
        <end position="40"/>
    </location>
</feature>
<gene>
    <name evidence="4" type="ORF">J2851_000324</name>
</gene>
<evidence type="ECO:0000256" key="1">
    <source>
        <dbReference type="SAM" id="Coils"/>
    </source>
</evidence>
<dbReference type="Pfam" id="PF04977">
    <property type="entry name" value="DivIC"/>
    <property type="match status" value="1"/>
</dbReference>
<proteinExistence type="predicted"/>
<feature type="coiled-coil region" evidence="1">
    <location>
        <begin position="49"/>
        <end position="83"/>
    </location>
</feature>
<evidence type="ECO:0000256" key="3">
    <source>
        <dbReference type="SAM" id="Phobius"/>
    </source>
</evidence>
<keyword evidence="4" id="KW-0131">Cell cycle</keyword>
<protein>
    <submittedName>
        <fullName evidence="4">Cell division protein FtsB</fullName>
    </submittedName>
</protein>
<organism evidence="4 5">
    <name type="scientific">Azospirillum rugosum</name>
    <dbReference type="NCBI Taxonomy" id="416170"/>
    <lineage>
        <taxon>Bacteria</taxon>
        <taxon>Pseudomonadati</taxon>
        <taxon>Pseudomonadota</taxon>
        <taxon>Alphaproteobacteria</taxon>
        <taxon>Rhodospirillales</taxon>
        <taxon>Azospirillaceae</taxon>
        <taxon>Azospirillum</taxon>
    </lineage>
</organism>
<evidence type="ECO:0000313" key="5">
    <source>
        <dbReference type="Proteomes" id="UP000781958"/>
    </source>
</evidence>
<reference evidence="4 5" key="1">
    <citation type="submission" date="2021-03" db="EMBL/GenBank/DDBJ databases">
        <title>Genomic Encyclopedia of Type Strains, Phase III (KMG-III): the genomes of soil and plant-associated and newly described type strains.</title>
        <authorList>
            <person name="Whitman W."/>
        </authorList>
    </citation>
    <scope>NUCLEOTIDE SEQUENCE [LARGE SCALE GENOMIC DNA]</scope>
    <source>
        <strain evidence="4 5">IMMIB AFH-6</strain>
    </source>
</reference>
<feature type="region of interest" description="Disordered" evidence="2">
    <location>
        <begin position="105"/>
        <end position="133"/>
    </location>
</feature>
<keyword evidence="4" id="KW-0132">Cell division</keyword>
<keyword evidence="3" id="KW-0812">Transmembrane</keyword>
<name>A0ABS4SF69_9PROT</name>
<sequence>MTMLSNLSDSLKRAAKSALRHTIGPAIGASVVAYFVYYAVQGDRGLLAMKHLETEIATAESVLQQVRAERERMDKRAQLMRNDHLDRDMLDERARTMLNLTSPRDVIIQLPKAPAPDDPSAENSAEKRPRSVN</sequence>
<keyword evidence="1" id="KW-0175">Coiled coil</keyword>
<accession>A0ABS4SF69</accession>
<evidence type="ECO:0000256" key="2">
    <source>
        <dbReference type="SAM" id="MobiDB-lite"/>
    </source>
</evidence>
<dbReference type="RefSeq" id="WP_209762858.1">
    <property type="nucleotide sequence ID" value="NZ_JAGINP010000001.1"/>
</dbReference>
<keyword evidence="3" id="KW-1133">Transmembrane helix</keyword>
<dbReference type="Proteomes" id="UP000781958">
    <property type="component" value="Unassembled WGS sequence"/>
</dbReference>
<dbReference type="EMBL" id="JAGINP010000001">
    <property type="protein sequence ID" value="MBP2290587.1"/>
    <property type="molecule type" value="Genomic_DNA"/>
</dbReference>
<keyword evidence="5" id="KW-1185">Reference proteome</keyword>
<evidence type="ECO:0000313" key="4">
    <source>
        <dbReference type="EMBL" id="MBP2290587.1"/>
    </source>
</evidence>